<dbReference type="GO" id="GO:0007059">
    <property type="term" value="P:chromosome segregation"/>
    <property type="evidence" value="ECO:0007669"/>
    <property type="project" value="UniProtKB-KW"/>
</dbReference>
<dbReference type="InterPro" id="IPR044068">
    <property type="entry name" value="CB"/>
</dbReference>
<dbReference type="OrthoDB" id="184666at2"/>
<keyword evidence="10" id="KW-0131">Cell cycle</keyword>
<dbReference type="GO" id="GO:0051301">
    <property type="term" value="P:cell division"/>
    <property type="evidence" value="ECO:0007669"/>
    <property type="project" value="UniProtKB-KW"/>
</dbReference>
<gene>
    <name evidence="14" type="ordered locus">Desru_2862</name>
</gene>
<evidence type="ECO:0000256" key="2">
    <source>
        <dbReference type="ARBA" id="ARBA00004496"/>
    </source>
</evidence>
<evidence type="ECO:0000313" key="15">
    <source>
        <dbReference type="Proteomes" id="UP000009234"/>
    </source>
</evidence>
<feature type="domain" description="Core-binding (CB)" evidence="13">
    <location>
        <begin position="1"/>
        <end position="84"/>
    </location>
</feature>
<dbReference type="AlphaFoldDB" id="F6DSI6"/>
<dbReference type="PANTHER" id="PTHR30349">
    <property type="entry name" value="PHAGE INTEGRASE-RELATED"/>
    <property type="match status" value="1"/>
</dbReference>
<evidence type="ECO:0000256" key="11">
    <source>
        <dbReference type="PROSITE-ProRule" id="PRU01248"/>
    </source>
</evidence>
<accession>F6DSI6</accession>
<dbReference type="InterPro" id="IPR004107">
    <property type="entry name" value="Integrase_SAM-like_N"/>
</dbReference>
<dbReference type="GO" id="GO:0005737">
    <property type="term" value="C:cytoplasm"/>
    <property type="evidence" value="ECO:0007669"/>
    <property type="project" value="UniProtKB-SubCell"/>
</dbReference>
<comment type="subcellular location">
    <subcellularLocation>
        <location evidence="2">Cytoplasm</location>
    </subcellularLocation>
</comment>
<evidence type="ECO:0000313" key="14">
    <source>
        <dbReference type="EMBL" id="AEG61076.1"/>
    </source>
</evidence>
<dbReference type="GO" id="GO:0006310">
    <property type="term" value="P:DNA recombination"/>
    <property type="evidence" value="ECO:0007669"/>
    <property type="project" value="UniProtKB-KW"/>
</dbReference>
<evidence type="ECO:0000256" key="4">
    <source>
        <dbReference type="ARBA" id="ARBA00022490"/>
    </source>
</evidence>
<dbReference type="Pfam" id="PF00589">
    <property type="entry name" value="Phage_integrase"/>
    <property type="match status" value="1"/>
</dbReference>
<evidence type="ECO:0000256" key="6">
    <source>
        <dbReference type="ARBA" id="ARBA00022829"/>
    </source>
</evidence>
<evidence type="ECO:0000256" key="3">
    <source>
        <dbReference type="ARBA" id="ARBA00008857"/>
    </source>
</evidence>
<dbReference type="InterPro" id="IPR002104">
    <property type="entry name" value="Integrase_catalytic"/>
</dbReference>
<evidence type="ECO:0000259" key="13">
    <source>
        <dbReference type="PROSITE" id="PS51900"/>
    </source>
</evidence>
<evidence type="ECO:0000256" key="5">
    <source>
        <dbReference type="ARBA" id="ARBA00022618"/>
    </source>
</evidence>
<organism evidence="14 15">
    <name type="scientific">Desulforamulus ruminis (strain ATCC 23193 / DSM 2154 / NCIMB 8452 / DL)</name>
    <name type="common">Desulfotomaculum ruminis</name>
    <dbReference type="NCBI Taxonomy" id="696281"/>
    <lineage>
        <taxon>Bacteria</taxon>
        <taxon>Bacillati</taxon>
        <taxon>Bacillota</taxon>
        <taxon>Clostridia</taxon>
        <taxon>Eubacteriales</taxon>
        <taxon>Peptococcaceae</taxon>
        <taxon>Desulforamulus</taxon>
    </lineage>
</organism>
<name>F6DSI6_DESRL</name>
<dbReference type="GO" id="GO:0003677">
    <property type="term" value="F:DNA binding"/>
    <property type="evidence" value="ECO:0007669"/>
    <property type="project" value="UniProtKB-UniRule"/>
</dbReference>
<dbReference type="PANTHER" id="PTHR30349:SF77">
    <property type="entry name" value="TYROSINE RECOMBINASE XERC"/>
    <property type="match status" value="1"/>
</dbReference>
<dbReference type="STRING" id="696281.Desru_2862"/>
<evidence type="ECO:0000256" key="1">
    <source>
        <dbReference type="ARBA" id="ARBA00003283"/>
    </source>
</evidence>
<evidence type="ECO:0000259" key="12">
    <source>
        <dbReference type="PROSITE" id="PS51898"/>
    </source>
</evidence>
<dbReference type="Pfam" id="PF13495">
    <property type="entry name" value="Phage_int_SAM_4"/>
    <property type="match status" value="1"/>
</dbReference>
<dbReference type="PROSITE" id="PS51900">
    <property type="entry name" value="CB"/>
    <property type="match status" value="1"/>
</dbReference>
<evidence type="ECO:0000256" key="8">
    <source>
        <dbReference type="ARBA" id="ARBA00023125"/>
    </source>
</evidence>
<evidence type="ECO:0000256" key="9">
    <source>
        <dbReference type="ARBA" id="ARBA00023172"/>
    </source>
</evidence>
<dbReference type="eggNOG" id="COG4974">
    <property type="taxonomic scope" value="Bacteria"/>
</dbReference>
<keyword evidence="15" id="KW-1185">Reference proteome</keyword>
<dbReference type="InterPro" id="IPR011010">
    <property type="entry name" value="DNA_brk_join_enz"/>
</dbReference>
<proteinExistence type="inferred from homology"/>
<comment type="similarity">
    <text evidence="3">Belongs to the 'phage' integrase family.</text>
</comment>
<dbReference type="EMBL" id="CP002780">
    <property type="protein sequence ID" value="AEG61076.1"/>
    <property type="molecule type" value="Genomic_DNA"/>
</dbReference>
<evidence type="ECO:0000256" key="10">
    <source>
        <dbReference type="ARBA" id="ARBA00023306"/>
    </source>
</evidence>
<dbReference type="InterPro" id="IPR010998">
    <property type="entry name" value="Integrase_recombinase_N"/>
</dbReference>
<dbReference type="GO" id="GO:0015074">
    <property type="term" value="P:DNA integration"/>
    <property type="evidence" value="ECO:0007669"/>
    <property type="project" value="UniProtKB-KW"/>
</dbReference>
<keyword evidence="9" id="KW-0233">DNA recombination</keyword>
<feature type="domain" description="Tyr recombinase" evidence="12">
    <location>
        <begin position="107"/>
        <end position="283"/>
    </location>
</feature>
<reference evidence="14 15" key="2">
    <citation type="journal article" date="2012" name="Stand. Genomic Sci.">
        <title>Complete genome sequence of the sulfate-reducing firmicute Desulfotomaculum ruminis type strain (DL(T)).</title>
        <authorList>
            <person name="Spring S."/>
            <person name="Visser M."/>
            <person name="Lu M."/>
            <person name="Copeland A."/>
            <person name="Lapidus A."/>
            <person name="Lucas S."/>
            <person name="Cheng J.F."/>
            <person name="Han C."/>
            <person name="Tapia R."/>
            <person name="Goodwin L.A."/>
            <person name="Pitluck S."/>
            <person name="Ivanova N."/>
            <person name="Land M."/>
            <person name="Hauser L."/>
            <person name="Larimer F."/>
            <person name="Rohde M."/>
            <person name="Goker M."/>
            <person name="Detter J.C."/>
            <person name="Kyrpides N.C."/>
            <person name="Woyke T."/>
            <person name="Schaap P.J."/>
            <person name="Plugge C.M."/>
            <person name="Muyzer G."/>
            <person name="Kuever J."/>
            <person name="Pereira I.A."/>
            <person name="Parshina S.N."/>
            <person name="Bernier-Latmani R."/>
            <person name="Stams A.J."/>
            <person name="Klenk H.P."/>
        </authorList>
    </citation>
    <scope>NUCLEOTIDE SEQUENCE [LARGE SCALE GENOMIC DNA]</scope>
    <source>
        <strain evidence="15">ATCC 23193 / DSM 2154 / NCIB 8452 / DL</strain>
    </source>
</reference>
<evidence type="ECO:0000256" key="7">
    <source>
        <dbReference type="ARBA" id="ARBA00022908"/>
    </source>
</evidence>
<keyword evidence="5" id="KW-0132">Cell division</keyword>
<dbReference type="HOGENOM" id="CLU_027562_9_2_9"/>
<keyword evidence="7" id="KW-0229">DNA integration</keyword>
<reference evidence="15" key="1">
    <citation type="submission" date="2011-05" db="EMBL/GenBank/DDBJ databases">
        <title>Complete sequence of Desulfotomaculum ruminis DSM 2154.</title>
        <authorList>
            <person name="Lucas S."/>
            <person name="Copeland A."/>
            <person name="Lapidus A."/>
            <person name="Cheng J.-F."/>
            <person name="Goodwin L."/>
            <person name="Pitluck S."/>
            <person name="Lu M."/>
            <person name="Detter J.C."/>
            <person name="Han C."/>
            <person name="Tapia R."/>
            <person name="Land M."/>
            <person name="Hauser L."/>
            <person name="Kyrpides N."/>
            <person name="Ivanova N."/>
            <person name="Mikhailova N."/>
            <person name="Pagani I."/>
            <person name="Stams A.J.M."/>
            <person name="Plugge C.M."/>
            <person name="Muyzer G."/>
            <person name="Kuever J."/>
            <person name="Parshina S.N."/>
            <person name="Ivanova A.E."/>
            <person name="Nazina T.N."/>
            <person name="Brambilla E."/>
            <person name="Spring S."/>
            <person name="Klenk H.-P."/>
            <person name="Woyke T."/>
        </authorList>
    </citation>
    <scope>NUCLEOTIDE SEQUENCE [LARGE SCALE GENOMIC DNA]</scope>
    <source>
        <strain evidence="15">ATCC 23193 / DSM 2154 / NCIB 8452 / DL</strain>
    </source>
</reference>
<dbReference type="RefSeq" id="WP_013842828.1">
    <property type="nucleotide sequence ID" value="NC_015589.1"/>
</dbReference>
<protein>
    <submittedName>
        <fullName evidence="14">Integrase family protein</fullName>
    </submittedName>
</protein>
<keyword evidence="8 11" id="KW-0238">DNA-binding</keyword>
<dbReference type="Gene3D" id="1.10.443.10">
    <property type="entry name" value="Intergrase catalytic core"/>
    <property type="match status" value="1"/>
</dbReference>
<dbReference type="SUPFAM" id="SSF56349">
    <property type="entry name" value="DNA breaking-rejoining enzymes"/>
    <property type="match status" value="1"/>
</dbReference>
<keyword evidence="4" id="KW-0963">Cytoplasm</keyword>
<dbReference type="Proteomes" id="UP000009234">
    <property type="component" value="Chromosome"/>
</dbReference>
<comment type="function">
    <text evidence="1">Site-specific tyrosine recombinase, which acts by catalyzing the cutting and rejoining of the recombining DNA molecules.</text>
</comment>
<dbReference type="InterPro" id="IPR013762">
    <property type="entry name" value="Integrase-like_cat_sf"/>
</dbReference>
<dbReference type="InterPro" id="IPR050090">
    <property type="entry name" value="Tyrosine_recombinase_XerCD"/>
</dbReference>
<keyword evidence="6" id="KW-0159">Chromosome partition</keyword>
<sequence>MRNAYVIWLKNEGKSDKTINEYPAMLQKLINWFENTEGDRFEPNKITTLSIHEFISFLDKVEKYEPAYINKILASLKTFYKYAAETGLVIYNPTIKVKMKRTMKQYAAPKWLTKKEASKFFQAIEQEKNIKRKSRNLAICRLMAGAGLRVQEVSDLNTIDVCIEKRRENVTVRGGKGSKFRIIPLNSDTVESLKNWFKYREDSSNNEALFISERNTRMSDRTIRHMVTKYAKDAGLKDVSPHTLRHTFCKSLADQGFRLERIAYLAGHESLETTRRYTRPGAR</sequence>
<dbReference type="KEGG" id="dru:Desru_2862"/>
<dbReference type="Gene3D" id="1.10.150.130">
    <property type="match status" value="1"/>
</dbReference>
<dbReference type="PROSITE" id="PS51898">
    <property type="entry name" value="TYR_RECOMBINASE"/>
    <property type="match status" value="1"/>
</dbReference>